<dbReference type="GO" id="GO:0006260">
    <property type="term" value="P:DNA replication"/>
    <property type="evidence" value="ECO:0007669"/>
    <property type="project" value="UniProtKB-KW"/>
</dbReference>
<dbReference type="RefSeq" id="WP_198038615.1">
    <property type="nucleotide sequence ID" value="NZ_CP019640.1"/>
</dbReference>
<keyword evidence="5" id="KW-1185">Reference proteome</keyword>
<dbReference type="CDD" id="cd06257">
    <property type="entry name" value="DnaJ"/>
    <property type="match status" value="1"/>
</dbReference>
<dbReference type="Gene3D" id="1.10.287.110">
    <property type="entry name" value="DnaJ domain"/>
    <property type="match status" value="1"/>
</dbReference>
<gene>
    <name evidence="4" type="ORF">B0X71_14330</name>
</gene>
<dbReference type="PROSITE" id="PS00636">
    <property type="entry name" value="DNAJ_1"/>
    <property type="match status" value="1"/>
</dbReference>
<accession>A0A1Q2L182</accession>
<dbReference type="GO" id="GO:0005737">
    <property type="term" value="C:cytoplasm"/>
    <property type="evidence" value="ECO:0007669"/>
    <property type="project" value="TreeGrafter"/>
</dbReference>
<dbReference type="EMBL" id="CP019640">
    <property type="protein sequence ID" value="AQQ54166.1"/>
    <property type="molecule type" value="Genomic_DNA"/>
</dbReference>
<proteinExistence type="predicted"/>
<name>A0A1Q2L182_9BACL</name>
<evidence type="ECO:0000256" key="2">
    <source>
        <dbReference type="ARBA" id="ARBA00023016"/>
    </source>
</evidence>
<sequence length="478" mass="56934">MERTHYQVLEIEPASTSDEIKRAYFKVVKQYPVDQYPEEFKSIRNAYDLLKNPQSRKKYDATIIHGDRLEALQKKAMESYATDDFEDAKRLFNEILLIAPMQTETRHYSALCSLYLEEYAEALRQFKIAIQEEPDNKTYQLDYGIALEKCGKTEEAIRYYKKMYISMPNEMSYLFALADLYSNRAGEENKAFKTLDQAFISQEKTGNFHAFYYLVKRIKIAAYLKNQSEFEVSIARCKKQLNKHEGKQNVILEELMDVGFALYRQKFYSYAASLLTFIQKEQAGSTEELDHFVETAIHRADIYREFDQLERDQKVIEWVKNLFILYLFSDEFLEEEFNELTDRAFENLHDSSFYNPKETLRSIKRVLVKYPTLFETREDVLNDFMDMCNHIIQCHEEVKLLMDDSDICYPVKRLVLFYLRYFDTEDEKEEMMTSIKLDIMEETDYALQESVVQMISRYPALYRLNDQLFETFRREADG</sequence>
<evidence type="ECO:0000313" key="4">
    <source>
        <dbReference type="EMBL" id="AQQ54166.1"/>
    </source>
</evidence>
<dbReference type="Gene3D" id="1.25.40.10">
    <property type="entry name" value="Tetratricopeptide repeat domain"/>
    <property type="match status" value="1"/>
</dbReference>
<dbReference type="SMART" id="SM00271">
    <property type="entry name" value="DnaJ"/>
    <property type="match status" value="1"/>
</dbReference>
<protein>
    <recommendedName>
        <fullName evidence="3">J domain-containing protein</fullName>
    </recommendedName>
</protein>
<feature type="domain" description="J" evidence="3">
    <location>
        <begin position="4"/>
        <end position="63"/>
    </location>
</feature>
<dbReference type="GO" id="GO:0042026">
    <property type="term" value="P:protein refolding"/>
    <property type="evidence" value="ECO:0007669"/>
    <property type="project" value="TreeGrafter"/>
</dbReference>
<dbReference type="PANTHER" id="PTHR43096:SF10">
    <property type="entry name" value="CHAPERONE PROTEIN DNAJ A6, CHLOROPLASTIC"/>
    <property type="match status" value="1"/>
</dbReference>
<dbReference type="SUPFAM" id="SSF48452">
    <property type="entry name" value="TPR-like"/>
    <property type="match status" value="1"/>
</dbReference>
<evidence type="ECO:0000256" key="1">
    <source>
        <dbReference type="ARBA" id="ARBA00022705"/>
    </source>
</evidence>
<organism evidence="4 5">
    <name type="scientific">Planococcus lenghuensis</name>
    <dbReference type="NCBI Taxonomy" id="2213202"/>
    <lineage>
        <taxon>Bacteria</taxon>
        <taxon>Bacillati</taxon>
        <taxon>Bacillota</taxon>
        <taxon>Bacilli</taxon>
        <taxon>Bacillales</taxon>
        <taxon>Caryophanaceae</taxon>
        <taxon>Planococcus</taxon>
    </lineage>
</organism>
<dbReference type="SUPFAM" id="SSF46565">
    <property type="entry name" value="Chaperone J-domain"/>
    <property type="match status" value="1"/>
</dbReference>
<keyword evidence="2" id="KW-0346">Stress response</keyword>
<reference evidence="4 5" key="1">
    <citation type="submission" date="2017-02" db="EMBL/GenBank/DDBJ databases">
        <title>The complete genomic sequence of a novel cold adapted crude oil-degrading bacterium Planococcus qaidamina Y42.</title>
        <authorList>
            <person name="Yang R."/>
        </authorList>
    </citation>
    <scope>NUCLEOTIDE SEQUENCE [LARGE SCALE GENOMIC DNA]</scope>
    <source>
        <strain evidence="4 5">Y42</strain>
    </source>
</reference>
<dbReference type="InterPro" id="IPR018253">
    <property type="entry name" value="DnaJ_domain_CS"/>
</dbReference>
<evidence type="ECO:0000313" key="5">
    <source>
        <dbReference type="Proteomes" id="UP000188184"/>
    </source>
</evidence>
<dbReference type="GO" id="GO:0051082">
    <property type="term" value="F:unfolded protein binding"/>
    <property type="evidence" value="ECO:0007669"/>
    <property type="project" value="TreeGrafter"/>
</dbReference>
<dbReference type="Proteomes" id="UP000188184">
    <property type="component" value="Chromosome"/>
</dbReference>
<dbReference type="PROSITE" id="PS50076">
    <property type="entry name" value="DNAJ_2"/>
    <property type="match status" value="1"/>
</dbReference>
<dbReference type="InterPro" id="IPR001623">
    <property type="entry name" value="DnaJ_domain"/>
</dbReference>
<dbReference type="InterPro" id="IPR011990">
    <property type="entry name" value="TPR-like_helical_dom_sf"/>
</dbReference>
<dbReference type="PANTHER" id="PTHR43096">
    <property type="entry name" value="DNAJ HOMOLOG 1, MITOCHONDRIAL-RELATED"/>
    <property type="match status" value="1"/>
</dbReference>
<dbReference type="AlphaFoldDB" id="A0A1Q2L182"/>
<dbReference type="KEGG" id="pmar:B0X71_14330"/>
<keyword evidence="1" id="KW-0235">DNA replication</keyword>
<dbReference type="Pfam" id="PF00226">
    <property type="entry name" value="DnaJ"/>
    <property type="match status" value="1"/>
</dbReference>
<dbReference type="InterPro" id="IPR036869">
    <property type="entry name" value="J_dom_sf"/>
</dbReference>
<evidence type="ECO:0000259" key="3">
    <source>
        <dbReference type="PROSITE" id="PS50076"/>
    </source>
</evidence>
<dbReference type="PRINTS" id="PR00625">
    <property type="entry name" value="JDOMAIN"/>
</dbReference>